<dbReference type="InterPro" id="IPR036961">
    <property type="entry name" value="Kinesin_motor_dom_sf"/>
</dbReference>
<name>A0A7S4LCB0_9EUGL</name>
<sequence length="874" mass="94131">MPAKKKTAKSKKAEAEGEGGGEASPEAPASPAASPPSSPTSPAKASKSRVHVYARVRPRNKRENELKMATILEDVRDPKVLHLTTGKNWGFDGVLYDDSTQPQAFQMMMTKTMQAVLSGKTAAALCYGQTGTGKTFTMRGTDDLPGLIPRVADYIFKADAADSGTKYEVQLSYIQVYLGKPRDLLEPKKKEEPSFVLDGDNLIFKNLSVHTVTSAKQFMKLTDGGEKYKVVRATMMNADSSRGHSAMIIDVKMIGSGLDGTKHGKLFLVDLAGYEQAALIGQGSNELMQETRHINETLLGLNRVMTALARGEKRIPYREYNLCLMLKDALGHKCESSVIITVSPGLDYKQQTYNTLHFGKSAMSVEVKATIGVIHDFKAYCQVLQQKLTAAQQTTMNLASWMKKTHPKELKRFETAYGKIEIADESAVLEAMSQMGATAVEDDGGGDDDMENEGGDDSAQNALERINLKFARRQRRDETNFTKELQILKAQQAEELQEMISSGADEVKIRKLKAEHAYEERQLEIREQEHRLHVNEQFKEEQGRAMMKFAVRLKVIGSRAKKMVAHRSMSNLKRQESMASGGSGSFTAGDGMEVSTSDDVIQLMKSAPTVDGGSVTFADSAMEAQEQADKAAYLGDITGTEEEHEAATKIQGRWLAKKGPSALKKSGEPQVIEEPATITPSGPPPSQHSQLSVEVQIDHESGTMKVIQDLFSAAVALAETSGEPDCFNRLIADYYLKKGQGAVQEPVVDIKPSPRASVGSTSNSTPAISASPAASLTSLGASLTSPGASSLSPYPFSSGISGMSMPTGMATMTSGGMSTVTSGGMSTVTSGMSSYPGMSFSSPMLGAYSISSTYSGSPRLATYPTSAAFPSVGL</sequence>
<feature type="region of interest" description="Disordered" evidence="4">
    <location>
        <begin position="569"/>
        <end position="590"/>
    </location>
</feature>
<feature type="compositionally biased region" description="Polar residues" evidence="4">
    <location>
        <begin position="569"/>
        <end position="580"/>
    </location>
</feature>
<dbReference type="EMBL" id="HBJA01089656">
    <property type="protein sequence ID" value="CAE0820010.1"/>
    <property type="molecule type" value="Transcribed_RNA"/>
</dbReference>
<feature type="region of interest" description="Disordered" evidence="4">
    <location>
        <begin position="1"/>
        <end position="61"/>
    </location>
</feature>
<evidence type="ECO:0000256" key="1">
    <source>
        <dbReference type="ARBA" id="ARBA00023054"/>
    </source>
</evidence>
<evidence type="ECO:0000313" key="6">
    <source>
        <dbReference type="EMBL" id="CAE0820010.1"/>
    </source>
</evidence>
<feature type="region of interest" description="Disordered" evidence="4">
    <location>
        <begin position="439"/>
        <end position="460"/>
    </location>
</feature>
<dbReference type="SUPFAM" id="SSF52540">
    <property type="entry name" value="P-loop containing nucleoside triphosphate hydrolases"/>
    <property type="match status" value="1"/>
</dbReference>
<keyword evidence="2 3" id="KW-0505">Motor protein</keyword>
<evidence type="ECO:0000256" key="2">
    <source>
        <dbReference type="ARBA" id="ARBA00023175"/>
    </source>
</evidence>
<dbReference type="PROSITE" id="PS50067">
    <property type="entry name" value="KINESIN_MOTOR_2"/>
    <property type="match status" value="1"/>
</dbReference>
<comment type="similarity">
    <text evidence="3">Belongs to the TRAFAC class myosin-kinesin ATPase superfamily. Kinesin family.</text>
</comment>
<dbReference type="SMART" id="SM00129">
    <property type="entry name" value="KISc"/>
    <property type="match status" value="1"/>
</dbReference>
<feature type="compositionally biased region" description="Basic residues" evidence="4">
    <location>
        <begin position="1"/>
        <end position="10"/>
    </location>
</feature>
<feature type="domain" description="Kinesin motor" evidence="5">
    <location>
        <begin position="49"/>
        <end position="365"/>
    </location>
</feature>
<proteinExistence type="inferred from homology"/>
<dbReference type="CDD" id="cd22265">
    <property type="entry name" value="UDM1_RNF168"/>
    <property type="match status" value="1"/>
</dbReference>
<feature type="binding site" evidence="3">
    <location>
        <begin position="128"/>
        <end position="135"/>
    </location>
    <ligand>
        <name>ATP</name>
        <dbReference type="ChEBI" id="CHEBI:30616"/>
    </ligand>
</feature>
<dbReference type="Pfam" id="PF00225">
    <property type="entry name" value="Kinesin"/>
    <property type="match status" value="1"/>
</dbReference>
<protein>
    <recommendedName>
        <fullName evidence="5">Kinesin motor domain-containing protein</fullName>
    </recommendedName>
</protein>
<organism evidence="6">
    <name type="scientific">Eutreptiella gymnastica</name>
    <dbReference type="NCBI Taxonomy" id="73025"/>
    <lineage>
        <taxon>Eukaryota</taxon>
        <taxon>Discoba</taxon>
        <taxon>Euglenozoa</taxon>
        <taxon>Euglenida</taxon>
        <taxon>Spirocuta</taxon>
        <taxon>Euglenophyceae</taxon>
        <taxon>Eutreptiales</taxon>
        <taxon>Eutreptiaceae</taxon>
        <taxon>Eutreptiella</taxon>
    </lineage>
</organism>
<gene>
    <name evidence="6" type="ORF">EGYM00163_LOCUS31180</name>
</gene>
<dbReference type="GO" id="GO:0008017">
    <property type="term" value="F:microtubule binding"/>
    <property type="evidence" value="ECO:0007669"/>
    <property type="project" value="InterPro"/>
</dbReference>
<evidence type="ECO:0000259" key="5">
    <source>
        <dbReference type="PROSITE" id="PS50067"/>
    </source>
</evidence>
<keyword evidence="3" id="KW-0067">ATP-binding</keyword>
<dbReference type="GO" id="GO:0003777">
    <property type="term" value="F:microtubule motor activity"/>
    <property type="evidence" value="ECO:0007669"/>
    <property type="project" value="InterPro"/>
</dbReference>
<dbReference type="AlphaFoldDB" id="A0A7S4LCB0"/>
<dbReference type="Gene3D" id="3.40.850.10">
    <property type="entry name" value="Kinesin motor domain"/>
    <property type="match status" value="1"/>
</dbReference>
<evidence type="ECO:0000256" key="3">
    <source>
        <dbReference type="PROSITE-ProRule" id="PRU00283"/>
    </source>
</evidence>
<dbReference type="GO" id="GO:0007018">
    <property type="term" value="P:microtubule-based movement"/>
    <property type="evidence" value="ECO:0007669"/>
    <property type="project" value="InterPro"/>
</dbReference>
<evidence type="ECO:0000256" key="4">
    <source>
        <dbReference type="SAM" id="MobiDB-lite"/>
    </source>
</evidence>
<dbReference type="PRINTS" id="PR00380">
    <property type="entry name" value="KINESINHEAVY"/>
</dbReference>
<dbReference type="InterPro" id="IPR027640">
    <property type="entry name" value="Kinesin-like_fam"/>
</dbReference>
<dbReference type="PANTHER" id="PTHR47968:SF75">
    <property type="entry name" value="CENTROMERE-ASSOCIATED PROTEIN E"/>
    <property type="match status" value="1"/>
</dbReference>
<feature type="region of interest" description="Disordered" evidence="4">
    <location>
        <begin position="750"/>
        <end position="770"/>
    </location>
</feature>
<accession>A0A7S4LCB0</accession>
<feature type="compositionally biased region" description="Low complexity" evidence="4">
    <location>
        <begin position="760"/>
        <end position="770"/>
    </location>
</feature>
<feature type="compositionally biased region" description="Low complexity" evidence="4">
    <location>
        <begin position="23"/>
        <end position="32"/>
    </location>
</feature>
<keyword evidence="1" id="KW-0175">Coiled coil</keyword>
<dbReference type="InterPro" id="IPR027417">
    <property type="entry name" value="P-loop_NTPase"/>
</dbReference>
<keyword evidence="3" id="KW-0547">Nucleotide-binding</keyword>
<dbReference type="PANTHER" id="PTHR47968">
    <property type="entry name" value="CENTROMERE PROTEIN E"/>
    <property type="match status" value="1"/>
</dbReference>
<reference evidence="6" key="1">
    <citation type="submission" date="2021-01" db="EMBL/GenBank/DDBJ databases">
        <authorList>
            <person name="Corre E."/>
            <person name="Pelletier E."/>
            <person name="Niang G."/>
            <person name="Scheremetjew M."/>
            <person name="Finn R."/>
            <person name="Kale V."/>
            <person name="Holt S."/>
            <person name="Cochrane G."/>
            <person name="Meng A."/>
            <person name="Brown T."/>
            <person name="Cohen L."/>
        </authorList>
    </citation>
    <scope>NUCLEOTIDE SEQUENCE</scope>
    <source>
        <strain evidence="6">CCMP1594</strain>
    </source>
</reference>
<feature type="compositionally biased region" description="Basic residues" evidence="4">
    <location>
        <begin position="46"/>
        <end position="60"/>
    </location>
</feature>
<feature type="compositionally biased region" description="Acidic residues" evidence="4">
    <location>
        <begin position="440"/>
        <end position="456"/>
    </location>
</feature>
<dbReference type="GO" id="GO:0005524">
    <property type="term" value="F:ATP binding"/>
    <property type="evidence" value="ECO:0007669"/>
    <property type="project" value="UniProtKB-UniRule"/>
</dbReference>
<dbReference type="InterPro" id="IPR001752">
    <property type="entry name" value="Kinesin_motor_dom"/>
</dbReference>